<evidence type="ECO:0008006" key="2">
    <source>
        <dbReference type="Google" id="ProtNLM"/>
    </source>
</evidence>
<accession>A0AAW2TSZ5</accession>
<proteinExistence type="predicted"/>
<organism evidence="1">
    <name type="scientific">Sesamum radiatum</name>
    <name type="common">Black benniseed</name>
    <dbReference type="NCBI Taxonomy" id="300843"/>
    <lineage>
        <taxon>Eukaryota</taxon>
        <taxon>Viridiplantae</taxon>
        <taxon>Streptophyta</taxon>
        <taxon>Embryophyta</taxon>
        <taxon>Tracheophyta</taxon>
        <taxon>Spermatophyta</taxon>
        <taxon>Magnoliopsida</taxon>
        <taxon>eudicotyledons</taxon>
        <taxon>Gunneridae</taxon>
        <taxon>Pentapetalae</taxon>
        <taxon>asterids</taxon>
        <taxon>lamiids</taxon>
        <taxon>Lamiales</taxon>
        <taxon>Pedaliaceae</taxon>
        <taxon>Sesamum</taxon>
    </lineage>
</organism>
<dbReference type="AlphaFoldDB" id="A0AAW2TSZ5"/>
<reference evidence="1" key="1">
    <citation type="submission" date="2020-06" db="EMBL/GenBank/DDBJ databases">
        <authorList>
            <person name="Li T."/>
            <person name="Hu X."/>
            <person name="Zhang T."/>
            <person name="Song X."/>
            <person name="Zhang H."/>
            <person name="Dai N."/>
            <person name="Sheng W."/>
            <person name="Hou X."/>
            <person name="Wei L."/>
        </authorList>
    </citation>
    <scope>NUCLEOTIDE SEQUENCE</scope>
    <source>
        <strain evidence="1">G02</strain>
        <tissue evidence="1">Leaf</tissue>
    </source>
</reference>
<gene>
    <name evidence="1" type="ORF">Sradi_1741400</name>
</gene>
<evidence type="ECO:0000313" key="1">
    <source>
        <dbReference type="EMBL" id="KAL0408070.1"/>
    </source>
</evidence>
<comment type="caution">
    <text evidence="1">The sequence shown here is derived from an EMBL/GenBank/DDBJ whole genome shotgun (WGS) entry which is preliminary data.</text>
</comment>
<protein>
    <recommendedName>
        <fullName evidence="2">Reverse transcriptase domain-containing protein</fullName>
    </recommendedName>
</protein>
<name>A0AAW2TSZ5_SESRA</name>
<dbReference type="EMBL" id="JACGWJ010000007">
    <property type="protein sequence ID" value="KAL0408070.1"/>
    <property type="molecule type" value="Genomic_DNA"/>
</dbReference>
<reference evidence="1" key="2">
    <citation type="journal article" date="2024" name="Plant">
        <title>Genomic evolution and insights into agronomic trait innovations of Sesamum species.</title>
        <authorList>
            <person name="Miao H."/>
            <person name="Wang L."/>
            <person name="Qu L."/>
            <person name="Liu H."/>
            <person name="Sun Y."/>
            <person name="Le M."/>
            <person name="Wang Q."/>
            <person name="Wei S."/>
            <person name="Zheng Y."/>
            <person name="Lin W."/>
            <person name="Duan Y."/>
            <person name="Cao H."/>
            <person name="Xiong S."/>
            <person name="Wang X."/>
            <person name="Wei L."/>
            <person name="Li C."/>
            <person name="Ma Q."/>
            <person name="Ju M."/>
            <person name="Zhao R."/>
            <person name="Li G."/>
            <person name="Mu C."/>
            <person name="Tian Q."/>
            <person name="Mei H."/>
            <person name="Zhang T."/>
            <person name="Gao T."/>
            <person name="Zhang H."/>
        </authorList>
    </citation>
    <scope>NUCLEOTIDE SEQUENCE</scope>
    <source>
        <strain evidence="1">G02</strain>
    </source>
</reference>
<sequence>MEVLRVLLQQLIEQDSGFSFQWRCRELGLFQLCFADDLLLFCKADESSVSVFKRDLDLFASLSSLHANSVKSHLIISRSAHDVRSDLLVVLDFQEGRLPVQYLRIPLLSSHLSILDCKPYADEN</sequence>